<evidence type="ECO:0000313" key="3">
    <source>
        <dbReference type="Proteomes" id="UP001149140"/>
    </source>
</evidence>
<evidence type="ECO:0000256" key="1">
    <source>
        <dbReference type="SAM" id="Phobius"/>
    </source>
</evidence>
<keyword evidence="1" id="KW-0472">Membrane</keyword>
<evidence type="ECO:0000313" key="2">
    <source>
        <dbReference type="EMBL" id="MDA0158829.1"/>
    </source>
</evidence>
<proteinExistence type="predicted"/>
<dbReference type="RefSeq" id="WP_270037428.1">
    <property type="nucleotide sequence ID" value="NZ_JAPDOD010000001.1"/>
</dbReference>
<gene>
    <name evidence="2" type="ORF">OM076_01020</name>
</gene>
<comment type="caution">
    <text evidence="2">The sequence shown here is derived from an EMBL/GenBank/DDBJ whole genome shotgun (WGS) entry which is preliminary data.</text>
</comment>
<dbReference type="Proteomes" id="UP001149140">
    <property type="component" value="Unassembled WGS sequence"/>
</dbReference>
<feature type="transmembrane region" description="Helical" evidence="1">
    <location>
        <begin position="42"/>
        <end position="62"/>
    </location>
</feature>
<dbReference type="AlphaFoldDB" id="A0A9X3MM98"/>
<name>A0A9X3MM98_9ACTN</name>
<dbReference type="EMBL" id="JAPDOD010000001">
    <property type="protein sequence ID" value="MDA0158829.1"/>
    <property type="molecule type" value="Genomic_DNA"/>
</dbReference>
<keyword evidence="1" id="KW-1133">Transmembrane helix</keyword>
<keyword evidence="3" id="KW-1185">Reference proteome</keyword>
<keyword evidence="1" id="KW-0812">Transmembrane</keyword>
<sequence length="298" mass="32407">MTDFFDDLERELRRAHRRDTESHTRSRVFDLRRRLPVLPATGLRALVALAVVAALVAVVLTVTRESDVERPATPPGKKVVATDVEAGVRFSLDGRVLTVQLLPPVRNQTFATVSGARISATCGANVADPRRETTLTRRWPDGQTSLSYRFPRDVSSWCRLYDQSGNLVAFVSFLGASPGAKGPIAETANKWARHFASSPQTCTDYMTRTACEQVTCQRAGGTPIPDCRAATPEWGTYFRGATVHAIAISGDRAAAILSNDEIVQLRRIATGEWLIDKLGPLGAVGPDAAAQRRQRGGP</sequence>
<accession>A0A9X3MM98</accession>
<organism evidence="2 3">
    <name type="scientific">Solirubrobacter ginsenosidimutans</name>
    <dbReference type="NCBI Taxonomy" id="490573"/>
    <lineage>
        <taxon>Bacteria</taxon>
        <taxon>Bacillati</taxon>
        <taxon>Actinomycetota</taxon>
        <taxon>Thermoleophilia</taxon>
        <taxon>Solirubrobacterales</taxon>
        <taxon>Solirubrobacteraceae</taxon>
        <taxon>Solirubrobacter</taxon>
    </lineage>
</organism>
<reference evidence="2" key="1">
    <citation type="submission" date="2022-10" db="EMBL/GenBank/DDBJ databases">
        <title>The WGS of Solirubrobacter ginsenosidimutans DSM 21036.</title>
        <authorList>
            <person name="Jiang Z."/>
        </authorList>
    </citation>
    <scope>NUCLEOTIDE SEQUENCE</scope>
    <source>
        <strain evidence="2">DSM 21036</strain>
    </source>
</reference>
<protein>
    <submittedName>
        <fullName evidence="2">Uncharacterized protein</fullName>
    </submittedName>
</protein>